<dbReference type="PANTHER" id="PTHR43155">
    <property type="entry name" value="CYCLIC DI-GMP PHOSPHODIESTERASE PA4108-RELATED"/>
    <property type="match status" value="1"/>
</dbReference>
<dbReference type="PROSITE" id="PS51832">
    <property type="entry name" value="HD_GYP"/>
    <property type="match status" value="1"/>
</dbReference>
<feature type="domain" description="HD-GYP" evidence="1">
    <location>
        <begin position="182"/>
        <end position="376"/>
    </location>
</feature>
<organism evidence="2 3">
    <name type="scientific">Methylobacterium iners</name>
    <dbReference type="NCBI Taxonomy" id="418707"/>
    <lineage>
        <taxon>Bacteria</taxon>
        <taxon>Pseudomonadati</taxon>
        <taxon>Pseudomonadota</taxon>
        <taxon>Alphaproteobacteria</taxon>
        <taxon>Hyphomicrobiales</taxon>
        <taxon>Methylobacteriaceae</taxon>
        <taxon>Methylobacterium</taxon>
    </lineage>
</organism>
<dbReference type="CDD" id="cd00077">
    <property type="entry name" value="HDc"/>
    <property type="match status" value="1"/>
</dbReference>
<gene>
    <name evidence="2" type="ORF">OCOJLMKI_3690</name>
</gene>
<evidence type="ECO:0000313" key="2">
    <source>
        <dbReference type="EMBL" id="GJD96469.1"/>
    </source>
</evidence>
<dbReference type="NCBIfam" id="TIGR00277">
    <property type="entry name" value="HDIG"/>
    <property type="match status" value="1"/>
</dbReference>
<evidence type="ECO:0000259" key="1">
    <source>
        <dbReference type="PROSITE" id="PS51832"/>
    </source>
</evidence>
<dbReference type="SMART" id="SM00471">
    <property type="entry name" value="HDc"/>
    <property type="match status" value="1"/>
</dbReference>
<dbReference type="Gene3D" id="1.10.3210.10">
    <property type="entry name" value="Hypothetical protein af1432"/>
    <property type="match status" value="1"/>
</dbReference>
<dbReference type="SUPFAM" id="SSF109604">
    <property type="entry name" value="HD-domain/PDEase-like"/>
    <property type="match status" value="1"/>
</dbReference>
<comment type="caution">
    <text evidence="2">The sequence shown here is derived from an EMBL/GenBank/DDBJ whole genome shotgun (WGS) entry which is preliminary data.</text>
</comment>
<keyword evidence="3" id="KW-1185">Reference proteome</keyword>
<proteinExistence type="predicted"/>
<sequence length="376" mass="40401">MPHVSPDEAAPFPARPQADSILILTDTPARGERLAREFSVLAPCLVLDLLDPDQRSLAPPADVVRAVVSDASLVQSAVIAGLRRQLDRLKVAQPSFLCLLNEETSRSRLQADVLGATRILRSDAPGGEKLRVLASLVGATPPSEVEQSIAAAEAAISRIFDVARGGLAIKPELIATGTRLVEQAIRVAGIRDWLDIVWRFDDATHQHCLLVAGLAAGFGRSLGLAEADCERLTQAALLHDIGKAKVPEHILNKPAALAAEDREIMQRHPGDGHAMLLGGGFSDEILSVVRSHHECLDGSGYPDGLQGADIPDLVRLVSICDVYGALIERRAYRAPMAAERAYGILESMSRQLDRHLVRAFRSFAVQADARSLHAPA</sequence>
<dbReference type="Pfam" id="PF13487">
    <property type="entry name" value="HD_5"/>
    <property type="match status" value="1"/>
</dbReference>
<dbReference type="Proteomes" id="UP001055125">
    <property type="component" value="Unassembled WGS sequence"/>
</dbReference>
<name>A0ABQ4S1W3_9HYPH</name>
<dbReference type="PANTHER" id="PTHR43155:SF2">
    <property type="entry name" value="CYCLIC DI-GMP PHOSPHODIESTERASE PA4108"/>
    <property type="match status" value="1"/>
</dbReference>
<evidence type="ECO:0000313" key="3">
    <source>
        <dbReference type="Proteomes" id="UP001055125"/>
    </source>
</evidence>
<dbReference type="InterPro" id="IPR003607">
    <property type="entry name" value="HD/PDEase_dom"/>
</dbReference>
<dbReference type="RefSeq" id="WP_238245571.1">
    <property type="nucleotide sequence ID" value="NZ_BPQP01000061.1"/>
</dbReference>
<reference evidence="2" key="2">
    <citation type="submission" date="2021-08" db="EMBL/GenBank/DDBJ databases">
        <authorList>
            <person name="Tani A."/>
            <person name="Ola A."/>
            <person name="Ogura Y."/>
            <person name="Katsura K."/>
            <person name="Hayashi T."/>
        </authorList>
    </citation>
    <scope>NUCLEOTIDE SEQUENCE</scope>
    <source>
        <strain evidence="2">DSM 19015</strain>
    </source>
</reference>
<dbReference type="InterPro" id="IPR037522">
    <property type="entry name" value="HD_GYP_dom"/>
</dbReference>
<dbReference type="EMBL" id="BPQP01000061">
    <property type="protein sequence ID" value="GJD96469.1"/>
    <property type="molecule type" value="Genomic_DNA"/>
</dbReference>
<protein>
    <recommendedName>
        <fullName evidence="1">HD-GYP domain-containing protein</fullName>
    </recommendedName>
</protein>
<reference evidence="2" key="1">
    <citation type="journal article" date="2021" name="Front. Microbiol.">
        <title>Comprehensive Comparative Genomics and Phenotyping of Methylobacterium Species.</title>
        <authorList>
            <person name="Alessa O."/>
            <person name="Ogura Y."/>
            <person name="Fujitani Y."/>
            <person name="Takami H."/>
            <person name="Hayashi T."/>
            <person name="Sahin N."/>
            <person name="Tani A."/>
        </authorList>
    </citation>
    <scope>NUCLEOTIDE SEQUENCE</scope>
    <source>
        <strain evidence="2">DSM 19015</strain>
    </source>
</reference>
<accession>A0ABQ4S1W3</accession>
<dbReference type="InterPro" id="IPR006675">
    <property type="entry name" value="HDIG_dom"/>
</dbReference>